<evidence type="ECO:0000313" key="3">
    <source>
        <dbReference type="EMBL" id="TVU33015.1"/>
    </source>
</evidence>
<keyword evidence="4" id="KW-1185">Reference proteome</keyword>
<organism evidence="2 4">
    <name type="scientific">Eragrostis curvula</name>
    <name type="common">weeping love grass</name>
    <dbReference type="NCBI Taxonomy" id="38414"/>
    <lineage>
        <taxon>Eukaryota</taxon>
        <taxon>Viridiplantae</taxon>
        <taxon>Streptophyta</taxon>
        <taxon>Embryophyta</taxon>
        <taxon>Tracheophyta</taxon>
        <taxon>Spermatophyta</taxon>
        <taxon>Magnoliopsida</taxon>
        <taxon>Liliopsida</taxon>
        <taxon>Poales</taxon>
        <taxon>Poaceae</taxon>
        <taxon>PACMAD clade</taxon>
        <taxon>Chloridoideae</taxon>
        <taxon>Eragrostideae</taxon>
        <taxon>Eragrostidinae</taxon>
        <taxon>Eragrostis</taxon>
    </lineage>
</organism>
<dbReference type="AlphaFoldDB" id="A0A5J9SJU0"/>
<dbReference type="Proteomes" id="UP000324897">
    <property type="component" value="Chromosome 1"/>
</dbReference>
<keyword evidence="1" id="KW-0732">Signal</keyword>
<evidence type="ECO:0008006" key="5">
    <source>
        <dbReference type="Google" id="ProtNLM"/>
    </source>
</evidence>
<evidence type="ECO:0000313" key="2">
    <source>
        <dbReference type="EMBL" id="TVT99230.1"/>
    </source>
</evidence>
<name>A0A5J9SJU0_9POAL</name>
<accession>A0A5J9SJU0</accession>
<sequence>MDAKATLILISLISTCLAISVKCEGEGAVSRSGGLLRQPDGEQTISGSMITVVLCFIRTCEHNSFKSCYCCGMLPNIPCYPDKKQCWSVCPHQRQSLPAALPAWETSSSGLQQDPKGVVYHGLISQLQTCDIC</sequence>
<protein>
    <recommendedName>
        <fullName evidence="5">Embryo surrounding factor 1 brassicaceae domain-containing protein</fullName>
    </recommendedName>
</protein>
<dbReference type="OrthoDB" id="714029at2759"/>
<gene>
    <name evidence="3" type="ORF">EJB05_24794</name>
    <name evidence="2" type="ORF">EJB05_55406</name>
</gene>
<evidence type="ECO:0000313" key="4">
    <source>
        <dbReference type="Proteomes" id="UP000324897"/>
    </source>
</evidence>
<feature type="signal peptide" evidence="1">
    <location>
        <begin position="1"/>
        <end position="18"/>
    </location>
</feature>
<feature type="chain" id="PRO_5036145982" description="Embryo surrounding factor 1 brassicaceae domain-containing protein" evidence="1">
    <location>
        <begin position="19"/>
        <end position="133"/>
    </location>
</feature>
<reference evidence="2 4" key="1">
    <citation type="journal article" date="2019" name="Sci. Rep.">
        <title>A high-quality genome of Eragrostis curvula grass provides insights into Poaceae evolution and supports new strategies to enhance forage quality.</title>
        <authorList>
            <person name="Carballo J."/>
            <person name="Santos B.A.C.M."/>
            <person name="Zappacosta D."/>
            <person name="Garbus I."/>
            <person name="Selva J.P."/>
            <person name="Gallo C.A."/>
            <person name="Diaz A."/>
            <person name="Albertini E."/>
            <person name="Caccamo M."/>
            <person name="Echenique V."/>
        </authorList>
    </citation>
    <scope>NUCLEOTIDE SEQUENCE [LARGE SCALE GENOMIC DNA]</scope>
    <source>
        <strain evidence="4">cv. Victoria</strain>
        <tissue evidence="2">Leaf</tissue>
    </source>
</reference>
<dbReference type="Gramene" id="TVU33015">
    <property type="protein sequence ID" value="TVU33015"/>
    <property type="gene ID" value="EJB05_24794"/>
</dbReference>
<dbReference type="EMBL" id="RWGY01000741">
    <property type="protein sequence ID" value="TVT99230.1"/>
    <property type="molecule type" value="Genomic_DNA"/>
</dbReference>
<dbReference type="EMBL" id="RWGY01000011">
    <property type="protein sequence ID" value="TVU33015.1"/>
    <property type="molecule type" value="Genomic_DNA"/>
</dbReference>
<proteinExistence type="predicted"/>
<comment type="caution">
    <text evidence="2">The sequence shown here is derived from an EMBL/GenBank/DDBJ whole genome shotgun (WGS) entry which is preliminary data.</text>
</comment>
<dbReference type="Gramene" id="TVT99230">
    <property type="protein sequence ID" value="TVT99230"/>
    <property type="gene ID" value="EJB05_55406"/>
</dbReference>
<evidence type="ECO:0000256" key="1">
    <source>
        <dbReference type="SAM" id="SignalP"/>
    </source>
</evidence>